<feature type="transmembrane region" description="Helical" evidence="6">
    <location>
        <begin position="216"/>
        <end position="238"/>
    </location>
</feature>
<dbReference type="EMBL" id="PXYW01000126">
    <property type="protein sequence ID" value="PSR26316.1"/>
    <property type="molecule type" value="Genomic_DNA"/>
</dbReference>
<evidence type="ECO:0000256" key="2">
    <source>
        <dbReference type="ARBA" id="ARBA00022448"/>
    </source>
</evidence>
<evidence type="ECO:0000256" key="3">
    <source>
        <dbReference type="ARBA" id="ARBA00022692"/>
    </source>
</evidence>
<sequence length="390" mass="42247">AWGIGVFTLGSLWCAFSPNIGWLIGARIFQALGGATIMANVMAIIALIFPFNKRGQALGLIGSVVAAGTLMGPPLGGILTALWGWRSIFLINIPLGIWGIWGSLRYLPKFPRDPVLRGTPFDWIGALMFFATTSLLEFGLTDVHELLGWIMLTVMMITLSLFIRRETRDGALVPIRLFKVGAFSSNMVAGLAYWILMMFPSFLLPFYLRTELHLPVGLIGLSLMPQALAMIVVSPYGGRWLDAKGILPPARTGMAILGGADVATALWPGIIPLWGVWVLLVLQGIAAGIFSSPNSAAILGSVDRRDTGLASSLLATQRNLGRALGVALASVLLTLVWTFHGLGANPSHHSVLYPMWFRWGFRGAFWAGAGFAIVGLMTTRRPEAIRRRSH</sequence>
<dbReference type="Gene3D" id="1.20.1720.10">
    <property type="entry name" value="Multidrug resistance protein D"/>
    <property type="match status" value="1"/>
</dbReference>
<feature type="transmembrane region" description="Helical" evidence="6">
    <location>
        <begin position="58"/>
        <end position="83"/>
    </location>
</feature>
<organism evidence="8 9">
    <name type="scientific">Sulfobacillus benefaciens</name>
    <dbReference type="NCBI Taxonomy" id="453960"/>
    <lineage>
        <taxon>Bacteria</taxon>
        <taxon>Bacillati</taxon>
        <taxon>Bacillota</taxon>
        <taxon>Clostridia</taxon>
        <taxon>Eubacteriales</taxon>
        <taxon>Clostridiales Family XVII. Incertae Sedis</taxon>
        <taxon>Sulfobacillus</taxon>
    </lineage>
</organism>
<evidence type="ECO:0000313" key="8">
    <source>
        <dbReference type="EMBL" id="PSR26316.1"/>
    </source>
</evidence>
<protein>
    <submittedName>
        <fullName evidence="8">MFS transporter</fullName>
    </submittedName>
</protein>
<feature type="transmembrane region" description="Helical" evidence="6">
    <location>
        <begin position="175"/>
        <end position="196"/>
    </location>
</feature>
<evidence type="ECO:0000256" key="4">
    <source>
        <dbReference type="ARBA" id="ARBA00022989"/>
    </source>
</evidence>
<dbReference type="Gene3D" id="1.20.1250.20">
    <property type="entry name" value="MFS general substrate transporter like domains"/>
    <property type="match status" value="1"/>
</dbReference>
<dbReference type="InterPro" id="IPR020846">
    <property type="entry name" value="MFS_dom"/>
</dbReference>
<dbReference type="PANTHER" id="PTHR42718:SF9">
    <property type="entry name" value="MAJOR FACILITATOR SUPERFAMILY MULTIDRUG TRANSPORTER MFSC"/>
    <property type="match status" value="1"/>
</dbReference>
<feature type="transmembrane region" description="Helical" evidence="6">
    <location>
        <begin position="146"/>
        <end position="163"/>
    </location>
</feature>
<dbReference type="SUPFAM" id="SSF103473">
    <property type="entry name" value="MFS general substrate transporter"/>
    <property type="match status" value="1"/>
</dbReference>
<evidence type="ECO:0000256" key="1">
    <source>
        <dbReference type="ARBA" id="ARBA00004651"/>
    </source>
</evidence>
<proteinExistence type="predicted"/>
<dbReference type="PANTHER" id="PTHR42718">
    <property type="entry name" value="MAJOR FACILITATOR SUPERFAMILY MULTIDRUG TRANSPORTER MFSC"/>
    <property type="match status" value="1"/>
</dbReference>
<evidence type="ECO:0000256" key="6">
    <source>
        <dbReference type="SAM" id="Phobius"/>
    </source>
</evidence>
<feature type="transmembrane region" description="Helical" evidence="6">
    <location>
        <begin position="120"/>
        <end position="140"/>
    </location>
</feature>
<dbReference type="Proteomes" id="UP000242972">
    <property type="component" value="Unassembled WGS sequence"/>
</dbReference>
<name>A0A2T2WVQ8_9FIRM</name>
<evidence type="ECO:0000259" key="7">
    <source>
        <dbReference type="PROSITE" id="PS50850"/>
    </source>
</evidence>
<keyword evidence="2" id="KW-0813">Transport</keyword>
<dbReference type="InterPro" id="IPR036259">
    <property type="entry name" value="MFS_trans_sf"/>
</dbReference>
<dbReference type="Pfam" id="PF07690">
    <property type="entry name" value="MFS_1"/>
    <property type="match status" value="1"/>
</dbReference>
<feature type="transmembrane region" description="Helical" evidence="6">
    <location>
        <begin position="28"/>
        <end position="51"/>
    </location>
</feature>
<dbReference type="PRINTS" id="PR01036">
    <property type="entry name" value="TCRTETB"/>
</dbReference>
<feature type="non-terminal residue" evidence="8">
    <location>
        <position position="1"/>
    </location>
</feature>
<dbReference type="InterPro" id="IPR011701">
    <property type="entry name" value="MFS"/>
</dbReference>
<gene>
    <name evidence="8" type="ORF">C7B46_20080</name>
</gene>
<feature type="domain" description="Major facilitator superfamily (MFS) profile" evidence="7">
    <location>
        <begin position="1"/>
        <end position="387"/>
    </location>
</feature>
<accession>A0A2T2WVQ8</accession>
<dbReference type="GO" id="GO:0022857">
    <property type="term" value="F:transmembrane transporter activity"/>
    <property type="evidence" value="ECO:0007669"/>
    <property type="project" value="InterPro"/>
</dbReference>
<reference evidence="8 9" key="1">
    <citation type="journal article" date="2014" name="BMC Genomics">
        <title>Comparison of environmental and isolate Sulfobacillus genomes reveals diverse carbon, sulfur, nitrogen, and hydrogen metabolisms.</title>
        <authorList>
            <person name="Justice N.B."/>
            <person name="Norman A."/>
            <person name="Brown C.T."/>
            <person name="Singh A."/>
            <person name="Thomas B.C."/>
            <person name="Banfield J.F."/>
        </authorList>
    </citation>
    <scope>NUCLEOTIDE SEQUENCE [LARGE SCALE GENOMIC DNA]</scope>
    <source>
        <strain evidence="8">AMDSBA4</strain>
    </source>
</reference>
<comment type="subcellular location">
    <subcellularLocation>
        <location evidence="1">Cell membrane</location>
        <topology evidence="1">Multi-pass membrane protein</topology>
    </subcellularLocation>
</comment>
<evidence type="ECO:0000313" key="9">
    <source>
        <dbReference type="Proteomes" id="UP000242972"/>
    </source>
</evidence>
<evidence type="ECO:0000256" key="5">
    <source>
        <dbReference type="ARBA" id="ARBA00023136"/>
    </source>
</evidence>
<dbReference type="GO" id="GO:0005886">
    <property type="term" value="C:plasma membrane"/>
    <property type="evidence" value="ECO:0007669"/>
    <property type="project" value="UniProtKB-SubCell"/>
</dbReference>
<feature type="transmembrane region" description="Helical" evidence="6">
    <location>
        <begin position="359"/>
        <end position="378"/>
    </location>
</feature>
<dbReference type="PROSITE" id="PS50850">
    <property type="entry name" value="MFS"/>
    <property type="match status" value="1"/>
</dbReference>
<keyword evidence="5 6" id="KW-0472">Membrane</keyword>
<dbReference type="AlphaFoldDB" id="A0A2T2WVQ8"/>
<feature type="transmembrane region" description="Helical" evidence="6">
    <location>
        <begin position="276"/>
        <end position="299"/>
    </location>
</feature>
<feature type="transmembrane region" description="Helical" evidence="6">
    <location>
        <begin position="89"/>
        <end position="108"/>
    </location>
</feature>
<feature type="transmembrane region" description="Helical" evidence="6">
    <location>
        <begin position="320"/>
        <end position="339"/>
    </location>
</feature>
<dbReference type="CDD" id="cd17321">
    <property type="entry name" value="MFS_MMR_MDR_like"/>
    <property type="match status" value="1"/>
</dbReference>
<keyword evidence="3 6" id="KW-0812">Transmembrane</keyword>
<comment type="caution">
    <text evidence="8">The sequence shown here is derived from an EMBL/GenBank/DDBJ whole genome shotgun (WGS) entry which is preliminary data.</text>
</comment>
<feature type="transmembrane region" description="Helical" evidence="6">
    <location>
        <begin position="250"/>
        <end position="270"/>
    </location>
</feature>
<keyword evidence="4 6" id="KW-1133">Transmembrane helix</keyword>